<proteinExistence type="predicted"/>
<protein>
    <submittedName>
        <fullName evidence="6">Carboxypeptidase regulatory-like domain-containing protein</fullName>
    </submittedName>
</protein>
<feature type="domain" description="Outer membrane protein beta-barrel" evidence="5">
    <location>
        <begin position="445"/>
        <end position="902"/>
    </location>
</feature>
<accession>A0A1M5HMH7</accession>
<keyword evidence="2" id="KW-0472">Membrane</keyword>
<dbReference type="RefSeq" id="WP_072879511.1">
    <property type="nucleotide sequence ID" value="NZ_FQVT01000005.1"/>
</dbReference>
<dbReference type="InterPro" id="IPR036942">
    <property type="entry name" value="Beta-barrel_TonB_sf"/>
</dbReference>
<organism evidence="6 7">
    <name type="scientific">Salegentibacter echinorum</name>
    <dbReference type="NCBI Taxonomy" id="1073325"/>
    <lineage>
        <taxon>Bacteria</taxon>
        <taxon>Pseudomonadati</taxon>
        <taxon>Bacteroidota</taxon>
        <taxon>Flavobacteriia</taxon>
        <taxon>Flavobacteriales</taxon>
        <taxon>Flavobacteriaceae</taxon>
        <taxon>Salegentibacter</taxon>
    </lineage>
</organism>
<dbReference type="GO" id="GO:0009279">
    <property type="term" value="C:cell outer membrane"/>
    <property type="evidence" value="ECO:0007669"/>
    <property type="project" value="UniProtKB-SubCell"/>
</dbReference>
<gene>
    <name evidence="6" type="ORF">SAMN05444483_105214</name>
</gene>
<evidence type="ECO:0000313" key="7">
    <source>
        <dbReference type="Proteomes" id="UP000183945"/>
    </source>
</evidence>
<feature type="chain" id="PRO_5013155308" evidence="4">
    <location>
        <begin position="21"/>
        <end position="919"/>
    </location>
</feature>
<keyword evidence="6" id="KW-0378">Hydrolase</keyword>
<evidence type="ECO:0000256" key="3">
    <source>
        <dbReference type="ARBA" id="ARBA00023237"/>
    </source>
</evidence>
<sequence>MRIFFSLALLLIATSLTAQSFEINGKVVNPQGTPLESATIYVEKPSDSTLVTYTISDDSGNFQLSGKTALEKVNLLISYAGMQTHQQEIKIQEQQDLGTLKMEIADNTLDEITITSSRAPVTIKKDTLEFNAASFKTRKDANLEELLKELPGVEVATDGSITVNGTPVQKIKVNGKDFFGDDPKIATKNLPKELINKLQVVDSKTKSEEFTGKEGDAENKTINITIDEDKNRGFFSRLTAGGGTDDRYELSGIGNYFKNDLRISVLGSSNNINSSGFTFDEVYDAMGRNAYSISRGRNGFSINGNSFGSGNGITKSNNIGFSFVNEWPQETELSTNYFYNRADNRTESITERENILPDRRYFNVSESSGTRLNDNHRFSMGFEIQPDTLTRISVSPNFVANSGRSSNKAYTESFEADDTPINTALTDNYSEVKSTNFSNRLSFSRKFGEKGGYYSLYFNNQNNTRKQDNNFFSEREVYDDQGNLTRTDIQDQLITEDNKEDNYGVSANARFPLTEKLMLDLSYRFEKEDGRNERLVYEADGDGEYELLDEALSSDFKSESFNHRPSVGLAYNGEKLRANLSGGFQSIRLKNEDLFTNSEIDNTYDNFFASAFARYRMGQGKSIFINYRNSWNTPSLRQLQPVINTINPLNIVVGNPDLKPTLDHRVYVNFNNFDFKTRSGFYAYLSANFTDDKVVARTTVDEDLVRTTTYTNLDGAYNISGGGRTDKTFKLENESSIKIQGGLHGNYSKNVGFTNGEEYNSKSLNLTPNIGLTYNFRDLVTIEPFYSIGFVDAEYSFNKREEKYNNQNVSLAITSYWPEKFIIGSDIAYRNIGNAAPGFQDSFYLWNASLGYELFGENGILKIKVFDLLDQNIATQRFTGDDFIQDTQELVLEQYFMLSFTYKLSKFGGKDPNKKRGRR</sequence>
<evidence type="ECO:0000259" key="5">
    <source>
        <dbReference type="Pfam" id="PF14905"/>
    </source>
</evidence>
<dbReference type="GO" id="GO:0004180">
    <property type="term" value="F:carboxypeptidase activity"/>
    <property type="evidence" value="ECO:0007669"/>
    <property type="project" value="UniProtKB-KW"/>
</dbReference>
<keyword evidence="3" id="KW-0998">Cell outer membrane</keyword>
<evidence type="ECO:0000313" key="6">
    <source>
        <dbReference type="EMBL" id="SHG17137.1"/>
    </source>
</evidence>
<evidence type="ECO:0000256" key="1">
    <source>
        <dbReference type="ARBA" id="ARBA00004442"/>
    </source>
</evidence>
<keyword evidence="6" id="KW-0645">Protease</keyword>
<keyword evidence="4" id="KW-0732">Signal</keyword>
<keyword evidence="7" id="KW-1185">Reference proteome</keyword>
<dbReference type="Proteomes" id="UP000183945">
    <property type="component" value="Unassembled WGS sequence"/>
</dbReference>
<evidence type="ECO:0000256" key="4">
    <source>
        <dbReference type="SAM" id="SignalP"/>
    </source>
</evidence>
<name>A0A1M5HMH7_SALEC</name>
<dbReference type="OrthoDB" id="1682379at2"/>
<dbReference type="SUPFAM" id="SSF49464">
    <property type="entry name" value="Carboxypeptidase regulatory domain-like"/>
    <property type="match status" value="1"/>
</dbReference>
<dbReference type="Gene3D" id="2.40.170.20">
    <property type="entry name" value="TonB-dependent receptor, beta-barrel domain"/>
    <property type="match status" value="1"/>
</dbReference>
<comment type="subcellular location">
    <subcellularLocation>
        <location evidence="1">Cell outer membrane</location>
    </subcellularLocation>
</comment>
<dbReference type="SUPFAM" id="SSF56935">
    <property type="entry name" value="Porins"/>
    <property type="match status" value="1"/>
</dbReference>
<dbReference type="Pfam" id="PF13620">
    <property type="entry name" value="CarboxypepD_reg"/>
    <property type="match status" value="1"/>
</dbReference>
<dbReference type="AlphaFoldDB" id="A0A1M5HMH7"/>
<dbReference type="Pfam" id="PF14905">
    <property type="entry name" value="OMP_b-brl_3"/>
    <property type="match status" value="1"/>
</dbReference>
<reference evidence="7" key="1">
    <citation type="submission" date="2016-11" db="EMBL/GenBank/DDBJ databases">
        <authorList>
            <person name="Varghese N."/>
            <person name="Submissions S."/>
        </authorList>
    </citation>
    <scope>NUCLEOTIDE SEQUENCE [LARGE SCALE GENOMIC DNA]</scope>
    <source>
        <strain evidence="7">DSM 24579</strain>
    </source>
</reference>
<dbReference type="Gene3D" id="2.60.40.1120">
    <property type="entry name" value="Carboxypeptidase-like, regulatory domain"/>
    <property type="match status" value="1"/>
</dbReference>
<dbReference type="EMBL" id="FQVT01000005">
    <property type="protein sequence ID" value="SHG17137.1"/>
    <property type="molecule type" value="Genomic_DNA"/>
</dbReference>
<keyword evidence="6" id="KW-0121">Carboxypeptidase</keyword>
<dbReference type="STRING" id="1073325.SAMN05444483_105214"/>
<dbReference type="InterPro" id="IPR041700">
    <property type="entry name" value="OMP_b-brl_3"/>
</dbReference>
<dbReference type="InterPro" id="IPR008969">
    <property type="entry name" value="CarboxyPept-like_regulatory"/>
</dbReference>
<evidence type="ECO:0000256" key="2">
    <source>
        <dbReference type="ARBA" id="ARBA00023136"/>
    </source>
</evidence>
<feature type="signal peptide" evidence="4">
    <location>
        <begin position="1"/>
        <end position="20"/>
    </location>
</feature>